<keyword evidence="2" id="KW-1185">Reference proteome</keyword>
<accession>A0ABY1S2S1</accession>
<organism evidence="1 2">
    <name type="scientific">Marinobacterium sediminicola</name>
    <dbReference type="NCBI Taxonomy" id="518898"/>
    <lineage>
        <taxon>Bacteria</taxon>
        <taxon>Pseudomonadati</taxon>
        <taxon>Pseudomonadota</taxon>
        <taxon>Gammaproteobacteria</taxon>
        <taxon>Oceanospirillales</taxon>
        <taxon>Oceanospirillaceae</taxon>
        <taxon>Marinobacterium</taxon>
    </lineage>
</organism>
<reference evidence="1 2" key="1">
    <citation type="submission" date="2017-05" db="EMBL/GenBank/DDBJ databases">
        <authorList>
            <person name="Varghese N."/>
            <person name="Submissions S."/>
        </authorList>
    </citation>
    <scope>NUCLEOTIDE SEQUENCE [LARGE SCALE GENOMIC DNA]</scope>
    <source>
        <strain evidence="1 2">CGMCC 1.7287</strain>
    </source>
</reference>
<dbReference type="Proteomes" id="UP001159257">
    <property type="component" value="Unassembled WGS sequence"/>
</dbReference>
<comment type="caution">
    <text evidence="1">The sequence shown here is derived from an EMBL/GenBank/DDBJ whole genome shotgun (WGS) entry which is preliminary data.</text>
</comment>
<evidence type="ECO:0000313" key="2">
    <source>
        <dbReference type="Proteomes" id="UP001159257"/>
    </source>
</evidence>
<protein>
    <submittedName>
        <fullName evidence="1">Uncharacterized protein</fullName>
    </submittedName>
</protein>
<dbReference type="RefSeq" id="WP_239040147.1">
    <property type="nucleotide sequence ID" value="NZ_BAAAEY010000008.1"/>
</dbReference>
<evidence type="ECO:0000313" key="1">
    <source>
        <dbReference type="EMBL" id="SMR76600.1"/>
    </source>
</evidence>
<name>A0ABY1S2S1_9GAMM</name>
<proteinExistence type="predicted"/>
<gene>
    <name evidence="1" type="ORF">SAMN04487964_11211</name>
</gene>
<sequence length="130" mass="15558">MQKEFEVDGIQYVIAFSEASHSIIFYIDALQSKRKVYEQTSLERGFGDEPPDTVWTISEHTRARNIFRILPEVRTFIDNVIARYKPYYFTYSANEPEKEQVYRRFAHNIANRFGYQLHELKPGSFRFYKV</sequence>
<dbReference type="EMBL" id="FXWV01000012">
    <property type="protein sequence ID" value="SMR76600.1"/>
    <property type="molecule type" value="Genomic_DNA"/>
</dbReference>